<reference evidence="3" key="1">
    <citation type="journal article" date="2012" name="Science">
        <title>The Paleozoic origin of enzymatic lignin decomposition reconstructed from 31 fungal genomes.</title>
        <authorList>
            <person name="Floudas D."/>
            <person name="Binder M."/>
            <person name="Riley R."/>
            <person name="Barry K."/>
            <person name="Blanchette R.A."/>
            <person name="Henrissat B."/>
            <person name="Martinez A.T."/>
            <person name="Otillar R."/>
            <person name="Spatafora J.W."/>
            <person name="Yadav J.S."/>
            <person name="Aerts A."/>
            <person name="Benoit I."/>
            <person name="Boyd A."/>
            <person name="Carlson A."/>
            <person name="Copeland A."/>
            <person name="Coutinho P.M."/>
            <person name="de Vries R.P."/>
            <person name="Ferreira P."/>
            <person name="Findley K."/>
            <person name="Foster B."/>
            <person name="Gaskell J."/>
            <person name="Glotzer D."/>
            <person name="Gorecki P."/>
            <person name="Heitman J."/>
            <person name="Hesse C."/>
            <person name="Hori C."/>
            <person name="Igarashi K."/>
            <person name="Jurgens J.A."/>
            <person name="Kallen N."/>
            <person name="Kersten P."/>
            <person name="Kohler A."/>
            <person name="Kuees U."/>
            <person name="Kumar T.K.A."/>
            <person name="Kuo A."/>
            <person name="LaButti K."/>
            <person name="Larrondo L.F."/>
            <person name="Lindquist E."/>
            <person name="Ling A."/>
            <person name="Lombard V."/>
            <person name="Lucas S."/>
            <person name="Lundell T."/>
            <person name="Martin R."/>
            <person name="McLaughlin D.J."/>
            <person name="Morgenstern I."/>
            <person name="Morin E."/>
            <person name="Murat C."/>
            <person name="Nagy L.G."/>
            <person name="Nolan M."/>
            <person name="Ohm R.A."/>
            <person name="Patyshakuliyeva A."/>
            <person name="Rokas A."/>
            <person name="Ruiz-Duenas F.J."/>
            <person name="Sabat G."/>
            <person name="Salamov A."/>
            <person name="Samejima M."/>
            <person name="Schmutz J."/>
            <person name="Slot J.C."/>
            <person name="St John F."/>
            <person name="Stenlid J."/>
            <person name="Sun H."/>
            <person name="Sun S."/>
            <person name="Syed K."/>
            <person name="Tsang A."/>
            <person name="Wiebenga A."/>
            <person name="Young D."/>
            <person name="Pisabarro A."/>
            <person name="Eastwood D.C."/>
            <person name="Martin F."/>
            <person name="Cullen D."/>
            <person name="Grigoriev I.V."/>
            <person name="Hibbett D.S."/>
        </authorList>
    </citation>
    <scope>NUCLEOTIDE SEQUENCE [LARGE SCALE GENOMIC DNA]</scope>
    <source>
        <strain evidence="3">RWD-64-598 SS2</strain>
    </source>
</reference>
<feature type="compositionally biased region" description="Pro residues" evidence="1">
    <location>
        <begin position="155"/>
        <end position="165"/>
    </location>
</feature>
<sequence length="347" mass="37944">MPPTLPSASSLSTAGGITLTHHGCWRSASDFIPSTSPSYLDDLIALLDEQGVLPSLTSRLLHRERELLYQHHPHLFTAPPNAYTYPSPPPSSSSSPSVASFSSLPSPSSVSSDFSRHPSPVSYSGSYPVSSARDYPSPSSSPPSQPGRLILPVPSNLPSPPSPPPSRRKRRTSSSSTSRYHPYGDHSSVQPILRPASFDEPPSPLPSSSSTYSSPLSSCSSLPLPPPDKRRISPPMKLVSYSATNFLQVKNRAARDRKFRNAAQRYAQLKADECVYYFDHVEAVCAGCMVPIKLCGKGRYYDTNWKRHKKKCLYIEDDKLIRITTSSTADSQVRNAAVNVTQYPTPL</sequence>
<dbReference type="RefSeq" id="XP_007769895.1">
    <property type="nucleotide sequence ID" value="XM_007771705.1"/>
</dbReference>
<dbReference type="EMBL" id="JH711580">
    <property type="protein sequence ID" value="EIW79495.1"/>
    <property type="molecule type" value="Genomic_DNA"/>
</dbReference>
<dbReference type="KEGG" id="cput:CONPUDRAFT_166262"/>
<gene>
    <name evidence="2" type="ORF">CONPUDRAFT_166262</name>
</gene>
<feature type="compositionally biased region" description="Low complexity" evidence="1">
    <location>
        <begin position="206"/>
        <end position="222"/>
    </location>
</feature>
<evidence type="ECO:0000256" key="1">
    <source>
        <dbReference type="SAM" id="MobiDB-lite"/>
    </source>
</evidence>
<protein>
    <submittedName>
        <fullName evidence="2">Uncharacterized protein</fullName>
    </submittedName>
</protein>
<keyword evidence="3" id="KW-1185">Reference proteome</keyword>
<dbReference type="Proteomes" id="UP000053558">
    <property type="component" value="Unassembled WGS sequence"/>
</dbReference>
<dbReference type="GeneID" id="19205508"/>
<comment type="caution">
    <text evidence="2">The sequence shown here is derived from an EMBL/GenBank/DDBJ whole genome shotgun (WGS) entry which is preliminary data.</text>
</comment>
<accession>A0A5M3MLE2</accession>
<evidence type="ECO:0000313" key="2">
    <source>
        <dbReference type="EMBL" id="EIW79495.1"/>
    </source>
</evidence>
<organism evidence="2 3">
    <name type="scientific">Coniophora puteana (strain RWD-64-598)</name>
    <name type="common">Brown rot fungus</name>
    <dbReference type="NCBI Taxonomy" id="741705"/>
    <lineage>
        <taxon>Eukaryota</taxon>
        <taxon>Fungi</taxon>
        <taxon>Dikarya</taxon>
        <taxon>Basidiomycota</taxon>
        <taxon>Agaricomycotina</taxon>
        <taxon>Agaricomycetes</taxon>
        <taxon>Agaricomycetidae</taxon>
        <taxon>Boletales</taxon>
        <taxon>Coniophorineae</taxon>
        <taxon>Coniophoraceae</taxon>
        <taxon>Coniophora</taxon>
    </lineage>
</organism>
<feature type="region of interest" description="Disordered" evidence="1">
    <location>
        <begin position="80"/>
        <end position="233"/>
    </location>
</feature>
<name>A0A5M3MLE2_CONPW</name>
<proteinExistence type="predicted"/>
<feature type="compositionally biased region" description="Low complexity" evidence="1">
    <location>
        <begin position="92"/>
        <end position="131"/>
    </location>
</feature>
<dbReference type="AlphaFoldDB" id="A0A5M3MLE2"/>
<evidence type="ECO:0000313" key="3">
    <source>
        <dbReference type="Proteomes" id="UP000053558"/>
    </source>
</evidence>